<dbReference type="InterPro" id="IPR055344">
    <property type="entry name" value="SecD_SecF_C_bact"/>
</dbReference>
<dbReference type="NCBIfam" id="TIGR00966">
    <property type="entry name" value="transloc_SecF"/>
    <property type="match status" value="1"/>
</dbReference>
<dbReference type="FunFam" id="1.20.1640.10:FF:000024">
    <property type="entry name" value="Multifunctional fusion protein"/>
    <property type="match status" value="1"/>
</dbReference>
<evidence type="ECO:0000256" key="7">
    <source>
        <dbReference type="ARBA" id="ARBA00023010"/>
    </source>
</evidence>
<dbReference type="Pfam" id="PF02355">
    <property type="entry name" value="SecD_SecF_C"/>
    <property type="match status" value="1"/>
</dbReference>
<dbReference type="GO" id="GO:0006605">
    <property type="term" value="P:protein targeting"/>
    <property type="evidence" value="ECO:0007669"/>
    <property type="project" value="UniProtKB-UniRule"/>
</dbReference>
<evidence type="ECO:0000256" key="2">
    <source>
        <dbReference type="ARBA" id="ARBA00022448"/>
    </source>
</evidence>
<sequence length="292" mass="32093">MLKIVEKTKIFFAVSLFVILIGMGFLATKGLNLGIDFKGGTAITIKMNQQFVKADVDKIIDKHAKGEYLSKTINEGKELEITVKSDALSPLEIGTMVKEIKTQFKSSELIEQNTIGASIGSELKSKAVVALIVAMICMLVYVGFRFEFNFGVAAIISLVHDILIVVTIYAVTQIPVNATFIAAILTVVGYSINDTIVIFDRIRENQKIMRKSSIEEITNTSITQTMARSVNTVATVLICVISVYIFVPSIRDLSLPLIFGIAVGCYSSIFIASPFWVLFKKRNSKATSKTRA</sequence>
<dbReference type="SUPFAM" id="SSF82866">
    <property type="entry name" value="Multidrug efflux transporter AcrB transmembrane domain"/>
    <property type="match status" value="1"/>
</dbReference>
<dbReference type="InterPro" id="IPR022646">
    <property type="entry name" value="SecD/SecF_CS"/>
</dbReference>
<feature type="domain" description="Protein export membrane protein SecD/SecF C-terminal" evidence="13">
    <location>
        <begin position="99"/>
        <end position="281"/>
    </location>
</feature>
<evidence type="ECO:0000259" key="13">
    <source>
        <dbReference type="Pfam" id="PF02355"/>
    </source>
</evidence>
<evidence type="ECO:0000256" key="4">
    <source>
        <dbReference type="ARBA" id="ARBA00022692"/>
    </source>
</evidence>
<evidence type="ECO:0000256" key="12">
    <source>
        <dbReference type="HAMAP-Rule" id="MF_01464"/>
    </source>
</evidence>
<comment type="subunit">
    <text evidence="12">Forms a complex with SecD. Part of the essential Sec protein translocation apparatus which comprises SecA, SecYEG and auxiliary proteins SecDF. Other proteins may also be involved.</text>
</comment>
<comment type="similarity">
    <text evidence="11">In the N-terminal section; belongs to the SecD/SecF family. SecD subfamily.</text>
</comment>
<keyword evidence="6 12" id="KW-1133">Transmembrane helix</keyword>
<dbReference type="InterPro" id="IPR022645">
    <property type="entry name" value="SecD/SecF_bac"/>
</dbReference>
<dbReference type="GO" id="GO:0065002">
    <property type="term" value="P:intracellular protein transmembrane transport"/>
    <property type="evidence" value="ECO:0007669"/>
    <property type="project" value="UniProtKB-UniRule"/>
</dbReference>
<keyword evidence="15" id="KW-1185">Reference proteome</keyword>
<feature type="transmembrane region" description="Helical" evidence="12">
    <location>
        <begin position="178"/>
        <end position="199"/>
    </location>
</feature>
<feature type="transmembrane region" description="Helical" evidence="12">
    <location>
        <begin position="151"/>
        <end position="172"/>
    </location>
</feature>
<dbReference type="AlphaFoldDB" id="A0A401UJH0"/>
<keyword evidence="5 12" id="KW-0653">Protein transport</keyword>
<dbReference type="GO" id="GO:0015450">
    <property type="term" value="F:protein-transporting ATPase activity"/>
    <property type="evidence" value="ECO:0007669"/>
    <property type="project" value="InterPro"/>
</dbReference>
<comment type="similarity">
    <text evidence="12">Belongs to the SecD/SecF family. SecF subfamily.</text>
</comment>
<accession>A0A401UJH0</accession>
<proteinExistence type="inferred from homology"/>
<gene>
    <name evidence="12 14" type="primary">secF</name>
    <name evidence="14" type="ORF">Ctaglu_12680</name>
</gene>
<evidence type="ECO:0000313" key="15">
    <source>
        <dbReference type="Proteomes" id="UP000287872"/>
    </source>
</evidence>
<dbReference type="HAMAP" id="MF_01464_B">
    <property type="entry name" value="SecF_B"/>
    <property type="match status" value="1"/>
</dbReference>
<dbReference type="Pfam" id="PF07549">
    <property type="entry name" value="Sec_GG"/>
    <property type="match status" value="1"/>
</dbReference>
<dbReference type="PRINTS" id="PR01755">
    <property type="entry name" value="SECFTRNLCASE"/>
</dbReference>
<dbReference type="PANTHER" id="PTHR30081:SF8">
    <property type="entry name" value="PROTEIN TRANSLOCASE SUBUNIT SECF"/>
    <property type="match status" value="1"/>
</dbReference>
<evidence type="ECO:0000256" key="10">
    <source>
        <dbReference type="ARBA" id="ARBA00060856"/>
    </source>
</evidence>
<dbReference type="NCBIfam" id="TIGR00916">
    <property type="entry name" value="2A0604s01"/>
    <property type="match status" value="1"/>
</dbReference>
<dbReference type="RefSeq" id="WP_124999245.1">
    <property type="nucleotide sequence ID" value="NZ_BHYK01000005.1"/>
</dbReference>
<dbReference type="InterPro" id="IPR022813">
    <property type="entry name" value="SecD/SecF_arch_bac"/>
</dbReference>
<dbReference type="GO" id="GO:0005886">
    <property type="term" value="C:plasma membrane"/>
    <property type="evidence" value="ECO:0007669"/>
    <property type="project" value="UniProtKB-SubCell"/>
</dbReference>
<comment type="subcellular location">
    <subcellularLocation>
        <location evidence="1 12">Cell membrane</location>
        <topology evidence="1 12">Multi-pass membrane protein</topology>
    </subcellularLocation>
</comment>
<comment type="caution">
    <text evidence="14">The sequence shown here is derived from an EMBL/GenBank/DDBJ whole genome shotgun (WGS) entry which is preliminary data.</text>
</comment>
<dbReference type="OrthoDB" id="9805019at2"/>
<feature type="transmembrane region" description="Helical" evidence="12">
    <location>
        <begin position="229"/>
        <end position="247"/>
    </location>
</feature>
<keyword evidence="7 12" id="KW-0811">Translocation</keyword>
<dbReference type="PANTHER" id="PTHR30081">
    <property type="entry name" value="PROTEIN-EXPORT MEMBRANE PROTEIN SEC"/>
    <property type="match status" value="1"/>
</dbReference>
<dbReference type="InterPro" id="IPR048634">
    <property type="entry name" value="SecD_SecF_C"/>
</dbReference>
<dbReference type="Gene3D" id="1.20.1640.10">
    <property type="entry name" value="Multidrug efflux transporter AcrB transmembrane domain"/>
    <property type="match status" value="1"/>
</dbReference>
<comment type="function">
    <text evidence="9 12">Part of the Sec protein translocase complex. Interacts with the SecYEG preprotein conducting channel. SecDF uses the proton motive force (PMF) to complete protein translocation after the ATP-dependent function of SecA.</text>
</comment>
<reference evidence="14 15" key="1">
    <citation type="submission" date="2018-11" db="EMBL/GenBank/DDBJ databases">
        <title>Genome sequencing and assembly of Clostridium tagluense strain A121.</title>
        <authorList>
            <person name="Murakami T."/>
            <person name="Segawa T."/>
            <person name="Shcherbakova V.A."/>
            <person name="Mori H."/>
            <person name="Yoshimura Y."/>
        </authorList>
    </citation>
    <scope>NUCLEOTIDE SEQUENCE [LARGE SCALE GENOMIC DNA]</scope>
    <source>
        <strain evidence="14 15">A121</strain>
    </source>
</reference>
<comment type="similarity">
    <text evidence="10">In the C-terminal section; belongs to the SecD/SecF family. SecF subfamily.</text>
</comment>
<evidence type="ECO:0000256" key="3">
    <source>
        <dbReference type="ARBA" id="ARBA00022475"/>
    </source>
</evidence>
<dbReference type="InterPro" id="IPR005665">
    <property type="entry name" value="SecF_bac"/>
</dbReference>
<dbReference type="EMBL" id="BHYK01000005">
    <property type="protein sequence ID" value="GCD09645.1"/>
    <property type="molecule type" value="Genomic_DNA"/>
</dbReference>
<evidence type="ECO:0000256" key="8">
    <source>
        <dbReference type="ARBA" id="ARBA00023136"/>
    </source>
</evidence>
<feature type="transmembrane region" description="Helical" evidence="12">
    <location>
        <begin position="127"/>
        <end position="144"/>
    </location>
</feature>
<evidence type="ECO:0000256" key="5">
    <source>
        <dbReference type="ARBA" id="ARBA00022927"/>
    </source>
</evidence>
<organism evidence="14 15">
    <name type="scientific">Clostridium tagluense</name>
    <dbReference type="NCBI Taxonomy" id="360422"/>
    <lineage>
        <taxon>Bacteria</taxon>
        <taxon>Bacillati</taxon>
        <taxon>Bacillota</taxon>
        <taxon>Clostridia</taxon>
        <taxon>Eubacteriales</taxon>
        <taxon>Clostridiaceae</taxon>
        <taxon>Clostridium</taxon>
    </lineage>
</organism>
<keyword evidence="3 12" id="KW-1003">Cell membrane</keyword>
<name>A0A401UJH0_9CLOT</name>
<evidence type="ECO:0000313" key="14">
    <source>
        <dbReference type="EMBL" id="GCD09645.1"/>
    </source>
</evidence>
<protein>
    <recommendedName>
        <fullName evidence="12">Protein-export membrane protein SecF</fullName>
    </recommendedName>
</protein>
<keyword evidence="8 12" id="KW-0472">Membrane</keyword>
<evidence type="ECO:0000256" key="11">
    <source>
        <dbReference type="ARBA" id="ARBA00061053"/>
    </source>
</evidence>
<feature type="transmembrane region" description="Helical" evidence="12">
    <location>
        <begin position="10"/>
        <end position="28"/>
    </location>
</feature>
<keyword evidence="2 12" id="KW-0813">Transport</keyword>
<dbReference type="GO" id="GO:0043952">
    <property type="term" value="P:protein transport by the Sec complex"/>
    <property type="evidence" value="ECO:0007669"/>
    <property type="project" value="UniProtKB-UniRule"/>
</dbReference>
<feature type="transmembrane region" description="Helical" evidence="12">
    <location>
        <begin position="253"/>
        <end position="279"/>
    </location>
</feature>
<dbReference type="Proteomes" id="UP000287872">
    <property type="component" value="Unassembled WGS sequence"/>
</dbReference>
<evidence type="ECO:0000256" key="6">
    <source>
        <dbReference type="ARBA" id="ARBA00022989"/>
    </source>
</evidence>
<evidence type="ECO:0000256" key="1">
    <source>
        <dbReference type="ARBA" id="ARBA00004651"/>
    </source>
</evidence>
<keyword evidence="4 12" id="KW-0812">Transmembrane</keyword>
<evidence type="ECO:0000256" key="9">
    <source>
        <dbReference type="ARBA" id="ARBA00059018"/>
    </source>
</evidence>